<evidence type="ECO:0000256" key="11">
    <source>
        <dbReference type="SAM" id="MobiDB-lite"/>
    </source>
</evidence>
<evidence type="ECO:0000256" key="1">
    <source>
        <dbReference type="ARBA" id="ARBA00004498"/>
    </source>
</evidence>
<evidence type="ECO:0000256" key="10">
    <source>
        <dbReference type="RuleBase" id="RU003500"/>
    </source>
</evidence>
<protein>
    <recommendedName>
        <fullName evidence="10">Protein Wnt</fullName>
    </recommendedName>
</protein>
<evidence type="ECO:0000256" key="5">
    <source>
        <dbReference type="ARBA" id="ARBA00022530"/>
    </source>
</evidence>
<keyword evidence="5" id="KW-0272">Extracellular matrix</keyword>
<comment type="caution">
    <text evidence="12">The sequence shown here is derived from an EMBL/GenBank/DDBJ whole genome shotgun (WGS) entry which is preliminary data.</text>
</comment>
<dbReference type="GO" id="GO:0060070">
    <property type="term" value="P:canonical Wnt signaling pathway"/>
    <property type="evidence" value="ECO:0007669"/>
    <property type="project" value="TreeGrafter"/>
</dbReference>
<dbReference type="PRINTS" id="PR01349">
    <property type="entry name" value="WNTPROTEIN"/>
</dbReference>
<dbReference type="PANTHER" id="PTHR12027">
    <property type="entry name" value="WNT RELATED"/>
    <property type="match status" value="1"/>
</dbReference>
<keyword evidence="8" id="KW-0325">Glycoprotein</keyword>
<evidence type="ECO:0000256" key="2">
    <source>
        <dbReference type="ARBA" id="ARBA00005683"/>
    </source>
</evidence>
<sequence>MVTALPLRPLNHAPPTEKACSESFNAAQRRFCQAHPSETWLMERGAEAALKECLKTFKDQRWDCSLVKKGPIGLLHNLVSGSREASFVNAIAAGAMTHALVRGCAEGTLRNCRCDRELHGRALPDFPKWKWGGCSADLRQPMRLNRKFMEAAKGNRVANAIEAKDYINSHNHMAGRLAVKYTRRTICRCHGTSGACNLKTCWKTLAPLYAVSDYLMKRYRQAHQIQQPEVQGGQVLLQSVNDRMGEIGRFNSVERNQAIVAPQRQHRKRQSRHGGKQRTSPVKPKELIFTSDPIDYCRYDPHNGSRGTGGRKCTKENAEYLCCGRGYTEEWRIERVHCNCRFEWCCQVHCETCPNRTIVRTCNY</sequence>
<evidence type="ECO:0000256" key="8">
    <source>
        <dbReference type="ARBA" id="ARBA00023180"/>
    </source>
</evidence>
<dbReference type="GO" id="GO:0045165">
    <property type="term" value="P:cell fate commitment"/>
    <property type="evidence" value="ECO:0007669"/>
    <property type="project" value="TreeGrafter"/>
</dbReference>
<name>A0A1V9XPY7_9ACAR</name>
<dbReference type="EMBL" id="MNPL01006346">
    <property type="protein sequence ID" value="OQR75462.1"/>
    <property type="molecule type" value="Genomic_DNA"/>
</dbReference>
<evidence type="ECO:0000256" key="7">
    <source>
        <dbReference type="ARBA" id="ARBA00023157"/>
    </source>
</evidence>
<keyword evidence="13" id="KW-1185">Reference proteome</keyword>
<comment type="similarity">
    <text evidence="2 10">Belongs to the Wnt family.</text>
</comment>
<feature type="compositionally biased region" description="Basic residues" evidence="11">
    <location>
        <begin position="264"/>
        <end position="276"/>
    </location>
</feature>
<gene>
    <name evidence="12" type="ORF">BIW11_08403</name>
</gene>
<keyword evidence="6 10" id="KW-0879">Wnt signaling pathway</keyword>
<keyword evidence="9" id="KW-0449">Lipoprotein</keyword>
<evidence type="ECO:0000313" key="12">
    <source>
        <dbReference type="EMBL" id="OQR75462.1"/>
    </source>
</evidence>
<dbReference type="InterPro" id="IPR018161">
    <property type="entry name" value="Wnt_CS"/>
</dbReference>
<dbReference type="STRING" id="418985.A0A1V9XPY7"/>
<dbReference type="GO" id="GO:0005109">
    <property type="term" value="F:frizzled binding"/>
    <property type="evidence" value="ECO:0007669"/>
    <property type="project" value="TreeGrafter"/>
</dbReference>
<dbReference type="CDD" id="cd13113">
    <property type="entry name" value="Wnt"/>
    <property type="match status" value="1"/>
</dbReference>
<dbReference type="GO" id="GO:0030182">
    <property type="term" value="P:neuron differentiation"/>
    <property type="evidence" value="ECO:0007669"/>
    <property type="project" value="TreeGrafter"/>
</dbReference>
<dbReference type="GO" id="GO:0005615">
    <property type="term" value="C:extracellular space"/>
    <property type="evidence" value="ECO:0007669"/>
    <property type="project" value="TreeGrafter"/>
</dbReference>
<dbReference type="Gene3D" id="3.30.2460.20">
    <property type="match status" value="1"/>
</dbReference>
<dbReference type="OrthoDB" id="5945655at2759"/>
<evidence type="ECO:0000256" key="6">
    <source>
        <dbReference type="ARBA" id="ARBA00022687"/>
    </source>
</evidence>
<dbReference type="InterPro" id="IPR043158">
    <property type="entry name" value="Wnt_C"/>
</dbReference>
<keyword evidence="3 10" id="KW-0217">Developmental protein</keyword>
<feature type="region of interest" description="Disordered" evidence="11">
    <location>
        <begin position="258"/>
        <end position="282"/>
    </location>
</feature>
<keyword evidence="7" id="KW-1015">Disulfide bond</keyword>
<dbReference type="InterPro" id="IPR005817">
    <property type="entry name" value="Wnt"/>
</dbReference>
<accession>A0A1V9XPY7</accession>
<dbReference type="GO" id="GO:0005125">
    <property type="term" value="F:cytokine activity"/>
    <property type="evidence" value="ECO:0007669"/>
    <property type="project" value="TreeGrafter"/>
</dbReference>
<evidence type="ECO:0000256" key="3">
    <source>
        <dbReference type="ARBA" id="ARBA00022473"/>
    </source>
</evidence>
<reference evidence="12 13" key="1">
    <citation type="journal article" date="2017" name="Gigascience">
        <title>Draft genome of the honey bee ectoparasitic mite, Tropilaelaps mercedesae, is shaped by the parasitic life history.</title>
        <authorList>
            <person name="Dong X."/>
            <person name="Armstrong S.D."/>
            <person name="Xia D."/>
            <person name="Makepeace B.L."/>
            <person name="Darby A.C."/>
            <person name="Kadowaki T."/>
        </authorList>
    </citation>
    <scope>NUCLEOTIDE SEQUENCE [LARGE SCALE GENOMIC DNA]</scope>
    <source>
        <strain evidence="12">Wuxi-XJTLU</strain>
    </source>
</reference>
<dbReference type="PROSITE" id="PS00246">
    <property type="entry name" value="WNT1"/>
    <property type="match status" value="1"/>
</dbReference>
<dbReference type="Pfam" id="PF00110">
    <property type="entry name" value="wnt"/>
    <property type="match status" value="1"/>
</dbReference>
<evidence type="ECO:0000256" key="4">
    <source>
        <dbReference type="ARBA" id="ARBA00022525"/>
    </source>
</evidence>
<dbReference type="AlphaFoldDB" id="A0A1V9XPY7"/>
<dbReference type="InParanoid" id="A0A1V9XPY7"/>
<comment type="subcellular location">
    <subcellularLocation>
        <location evidence="1 10">Secreted</location>
        <location evidence="1 10">Extracellular space</location>
        <location evidence="1 10">Extracellular matrix</location>
    </subcellularLocation>
</comment>
<comment type="function">
    <text evidence="10">Ligand for members of the frizzled family of seven transmembrane receptors.</text>
</comment>
<evidence type="ECO:0000256" key="9">
    <source>
        <dbReference type="ARBA" id="ARBA00023288"/>
    </source>
</evidence>
<keyword evidence="4" id="KW-0964">Secreted</keyword>
<dbReference type="SMART" id="SM00097">
    <property type="entry name" value="WNT1"/>
    <property type="match status" value="1"/>
</dbReference>
<organism evidence="12 13">
    <name type="scientific">Tropilaelaps mercedesae</name>
    <dbReference type="NCBI Taxonomy" id="418985"/>
    <lineage>
        <taxon>Eukaryota</taxon>
        <taxon>Metazoa</taxon>
        <taxon>Ecdysozoa</taxon>
        <taxon>Arthropoda</taxon>
        <taxon>Chelicerata</taxon>
        <taxon>Arachnida</taxon>
        <taxon>Acari</taxon>
        <taxon>Parasitiformes</taxon>
        <taxon>Mesostigmata</taxon>
        <taxon>Gamasina</taxon>
        <taxon>Dermanyssoidea</taxon>
        <taxon>Laelapidae</taxon>
        <taxon>Tropilaelaps</taxon>
    </lineage>
</organism>
<dbReference type="PANTHER" id="PTHR12027:SF112">
    <property type="entry name" value="PROTEIN WNT-2"/>
    <property type="match status" value="1"/>
</dbReference>
<proteinExistence type="inferred from homology"/>
<evidence type="ECO:0000313" key="13">
    <source>
        <dbReference type="Proteomes" id="UP000192247"/>
    </source>
</evidence>
<dbReference type="Proteomes" id="UP000192247">
    <property type="component" value="Unassembled WGS sequence"/>
</dbReference>